<dbReference type="Gene3D" id="3.40.605.10">
    <property type="entry name" value="Aldehyde Dehydrogenase, Chain A, domain 1"/>
    <property type="match status" value="1"/>
</dbReference>
<dbReference type="GO" id="GO:0016620">
    <property type="term" value="F:oxidoreductase activity, acting on the aldehyde or oxo group of donors, NAD or NADP as acceptor"/>
    <property type="evidence" value="ECO:0007669"/>
    <property type="project" value="InterPro"/>
</dbReference>
<dbReference type="EMBL" id="JAOCDH010000011">
    <property type="protein sequence ID" value="MDH0702071.1"/>
    <property type="molecule type" value="Genomic_DNA"/>
</dbReference>
<protein>
    <submittedName>
        <fullName evidence="6">Aldehyde dehydrogenase family protein</fullName>
    </submittedName>
</protein>
<evidence type="ECO:0000256" key="1">
    <source>
        <dbReference type="ARBA" id="ARBA00009986"/>
    </source>
</evidence>
<evidence type="ECO:0000259" key="5">
    <source>
        <dbReference type="Pfam" id="PF00171"/>
    </source>
</evidence>
<evidence type="ECO:0000313" key="6">
    <source>
        <dbReference type="EMBL" id="MDH0702071.1"/>
    </source>
</evidence>
<comment type="similarity">
    <text evidence="1 4">Belongs to the aldehyde dehydrogenase family.</text>
</comment>
<dbReference type="FunFam" id="3.40.605.10:FF:000007">
    <property type="entry name" value="NAD/NADP-dependent betaine aldehyde dehydrogenase"/>
    <property type="match status" value="1"/>
</dbReference>
<evidence type="ECO:0000256" key="4">
    <source>
        <dbReference type="RuleBase" id="RU003345"/>
    </source>
</evidence>
<evidence type="ECO:0000256" key="2">
    <source>
        <dbReference type="ARBA" id="ARBA00023002"/>
    </source>
</evidence>
<dbReference type="Gene3D" id="3.40.309.10">
    <property type="entry name" value="Aldehyde Dehydrogenase, Chain A, domain 2"/>
    <property type="match status" value="1"/>
</dbReference>
<dbReference type="Proteomes" id="UP001161137">
    <property type="component" value="Unassembled WGS sequence"/>
</dbReference>
<sequence>MSIAFTDIQSFYIDGEWVQPTEGYEPVINPATEEVIGEAPLAGRAELDLALAAARRAFDEGPWPQLPVEARIEAIRRLRAAIVKREALIKQLLTAEVGAVQMLFNSAQYNGALEAIDYAIQLAQRLEPEGVAIELKPNPFDPAAGELLGSGIVVREPYGVVAGITPYNYPFLLNVVKAVPALLTGNTVVLKPSQFTPFSALLLNEIIIEAGLPRGVLSVINGGPDLGAMLSEDARVDLVTFTGSDQVGQAILRQSAGTLKKVHLELGGKSALIVRHDADIAKAAATAAFSMSLHAGQGCALLTRYIVHNSIRPAFVEAVKATLGCLKIGDPADPTVVVGPLIRESARHKTERFVQAGLDCGATLVYGGQRPAHLTRGFFHEPTLFDNVDNASVIAQEEVFGPIGVVIGFDSDEEAIRLANASKFGLSGAVMSADRPAAFRLAMKLRTGGVAINGGTGDFFVKAPFGGYKHSGIGRELGKDWLKEFLLEKSITYPIG</sequence>
<dbReference type="PROSITE" id="PS00687">
    <property type="entry name" value="ALDEHYDE_DEHYDR_GLU"/>
    <property type="match status" value="1"/>
</dbReference>
<proteinExistence type="inferred from homology"/>
<keyword evidence="2 4" id="KW-0560">Oxidoreductase</keyword>
<evidence type="ECO:0000313" key="7">
    <source>
        <dbReference type="Proteomes" id="UP001161137"/>
    </source>
</evidence>
<comment type="caution">
    <text evidence="6">The sequence shown here is derived from an EMBL/GenBank/DDBJ whole genome shotgun (WGS) entry which is preliminary data.</text>
</comment>
<accession>A0AA42ILN4</accession>
<dbReference type="GeneID" id="83643954"/>
<feature type="active site" evidence="3">
    <location>
        <position position="265"/>
    </location>
</feature>
<dbReference type="PANTHER" id="PTHR42804:SF1">
    <property type="entry name" value="ALDEHYDE DEHYDROGENASE-RELATED"/>
    <property type="match status" value="1"/>
</dbReference>
<dbReference type="InterPro" id="IPR016163">
    <property type="entry name" value="Ald_DH_C"/>
</dbReference>
<name>A0AA42ILN4_9GAMM</name>
<evidence type="ECO:0000256" key="3">
    <source>
        <dbReference type="PROSITE-ProRule" id="PRU10007"/>
    </source>
</evidence>
<dbReference type="RefSeq" id="WP_100548551.1">
    <property type="nucleotide sequence ID" value="NZ_JACFYY010000012.1"/>
</dbReference>
<dbReference type="CDD" id="cd07089">
    <property type="entry name" value="ALDH_CddD-AldA-like"/>
    <property type="match status" value="1"/>
</dbReference>
<reference evidence="6" key="1">
    <citation type="submission" date="2022-09" db="EMBL/GenBank/DDBJ databases">
        <title>Intensive care unit water sources are persistently colonized with multi-drug resistant bacteria and are the site of extensive horizontal gene transfer of antibiotic resistance genes.</title>
        <authorList>
            <person name="Diorio-Toth L."/>
        </authorList>
    </citation>
    <scope>NUCLEOTIDE SEQUENCE</scope>
    <source>
        <strain evidence="6">GD03863</strain>
    </source>
</reference>
<dbReference type="AlphaFoldDB" id="A0AA42ILN4"/>
<dbReference type="Pfam" id="PF00171">
    <property type="entry name" value="Aldedh"/>
    <property type="match status" value="1"/>
</dbReference>
<dbReference type="InterPro" id="IPR016162">
    <property type="entry name" value="Ald_DH_N"/>
</dbReference>
<organism evidence="6 7">
    <name type="scientific">Ectopseudomonas toyotomiensis</name>
    <dbReference type="NCBI Taxonomy" id="554344"/>
    <lineage>
        <taxon>Bacteria</taxon>
        <taxon>Pseudomonadati</taxon>
        <taxon>Pseudomonadota</taxon>
        <taxon>Gammaproteobacteria</taxon>
        <taxon>Pseudomonadales</taxon>
        <taxon>Pseudomonadaceae</taxon>
        <taxon>Ectopseudomonas</taxon>
    </lineage>
</organism>
<feature type="domain" description="Aldehyde dehydrogenase" evidence="5">
    <location>
        <begin position="17"/>
        <end position="490"/>
    </location>
</feature>
<dbReference type="InterPro" id="IPR015590">
    <property type="entry name" value="Aldehyde_DH_dom"/>
</dbReference>
<dbReference type="PANTHER" id="PTHR42804">
    <property type="entry name" value="ALDEHYDE DEHYDROGENASE"/>
    <property type="match status" value="1"/>
</dbReference>
<dbReference type="InterPro" id="IPR016161">
    <property type="entry name" value="Ald_DH/histidinol_DH"/>
</dbReference>
<dbReference type="SUPFAM" id="SSF53720">
    <property type="entry name" value="ALDH-like"/>
    <property type="match status" value="1"/>
</dbReference>
<gene>
    <name evidence="6" type="ORF">N5D41_11290</name>
</gene>
<dbReference type="InterPro" id="IPR029510">
    <property type="entry name" value="Ald_DH_CS_GLU"/>
</dbReference>